<proteinExistence type="predicted"/>
<sequence>MLNKIAMYNTKHLHVALSSDDNYSNLVRTLLGSLFTNNKSFDFISIHLLAQKISNERISTLKSLIPSGRGELIVYSMDNIQELLGVKVPNTISISAYSRLFLSSLLPQTIDKVIYMDVDALVIGDFGKLWAADIDNYEIAGVLDDVSLFAKHAINLPDNAPYVNSGFLLINLNRWRKLGMENKILNYLVAHNGKVFHHDQGLINKMCEQKLILPMNYNMVTNFYIFPYSNFTQQPFYSEEEFKKGLTDPIFIHFTAGVANRPWMKNCRHPLKDLYRQYMKEAGVDDYLQNDNRPFKLKALSFLYFNFRPLYALVIKLRSKFVER</sequence>
<dbReference type="STRING" id="28125.HMPREF3202_00799"/>
<evidence type="ECO:0000313" key="5">
    <source>
        <dbReference type="Proteomes" id="UP000070093"/>
    </source>
</evidence>
<protein>
    <submittedName>
        <fullName evidence="4">Glycosyltransferase, family 8</fullName>
    </submittedName>
</protein>
<dbReference type="CDD" id="cd04194">
    <property type="entry name" value="GT8_A4GalT_like"/>
    <property type="match status" value="1"/>
</dbReference>
<dbReference type="GO" id="GO:0016757">
    <property type="term" value="F:glycosyltransferase activity"/>
    <property type="evidence" value="ECO:0007669"/>
    <property type="project" value="UniProtKB-KW"/>
</dbReference>
<accession>A0A137SZ49</accession>
<reference evidence="4 5" key="1">
    <citation type="submission" date="2016-02" db="EMBL/GenBank/DDBJ databases">
        <authorList>
            <person name="Wen L."/>
            <person name="He K."/>
            <person name="Yang H."/>
        </authorList>
    </citation>
    <scope>NUCLEOTIDE SEQUENCE [LARGE SCALE GENOMIC DNA]</scope>
    <source>
        <strain evidence="4 5">GED7880</strain>
    </source>
</reference>
<dbReference type="PANTHER" id="PTHR13778">
    <property type="entry name" value="GLYCOSYLTRANSFERASE 8 DOMAIN-CONTAINING PROTEIN"/>
    <property type="match status" value="1"/>
</dbReference>
<dbReference type="Proteomes" id="UP000070093">
    <property type="component" value="Unassembled WGS sequence"/>
</dbReference>
<dbReference type="SUPFAM" id="SSF53448">
    <property type="entry name" value="Nucleotide-diphospho-sugar transferases"/>
    <property type="match status" value="1"/>
</dbReference>
<keyword evidence="3" id="KW-0479">Metal-binding</keyword>
<evidence type="ECO:0000256" key="1">
    <source>
        <dbReference type="ARBA" id="ARBA00022676"/>
    </source>
</evidence>
<comment type="caution">
    <text evidence="4">The sequence shown here is derived from an EMBL/GenBank/DDBJ whole genome shotgun (WGS) entry which is preliminary data.</text>
</comment>
<dbReference type="Pfam" id="PF01501">
    <property type="entry name" value="Glyco_transf_8"/>
    <property type="match status" value="1"/>
</dbReference>
<dbReference type="PATRIC" id="fig|28125.4.peg.781"/>
<keyword evidence="2 4" id="KW-0808">Transferase</keyword>
<keyword evidence="1" id="KW-0328">Glycosyltransferase</keyword>
<organism evidence="4 5">
    <name type="scientific">Prevotella bivia</name>
    <dbReference type="NCBI Taxonomy" id="28125"/>
    <lineage>
        <taxon>Bacteria</taxon>
        <taxon>Pseudomonadati</taxon>
        <taxon>Bacteroidota</taxon>
        <taxon>Bacteroidia</taxon>
        <taxon>Bacteroidales</taxon>
        <taxon>Prevotellaceae</taxon>
        <taxon>Prevotella</taxon>
    </lineage>
</organism>
<gene>
    <name evidence="4" type="ORF">HMPREF3202_00799</name>
</gene>
<dbReference type="PANTHER" id="PTHR13778:SF47">
    <property type="entry name" value="LIPOPOLYSACCHARIDE 1,3-GALACTOSYLTRANSFERASE"/>
    <property type="match status" value="1"/>
</dbReference>
<evidence type="ECO:0000256" key="3">
    <source>
        <dbReference type="ARBA" id="ARBA00022723"/>
    </source>
</evidence>
<dbReference type="InterPro" id="IPR050748">
    <property type="entry name" value="Glycosyltrans_8_dom-fam"/>
</dbReference>
<name>A0A137SZ49_9BACT</name>
<dbReference type="AlphaFoldDB" id="A0A137SZ49"/>
<dbReference type="Gene3D" id="3.90.550.10">
    <property type="entry name" value="Spore Coat Polysaccharide Biosynthesis Protein SpsA, Chain A"/>
    <property type="match status" value="1"/>
</dbReference>
<dbReference type="InterPro" id="IPR029044">
    <property type="entry name" value="Nucleotide-diphossugar_trans"/>
</dbReference>
<dbReference type="EMBL" id="LTAG01000029">
    <property type="protein sequence ID" value="KXO17741.1"/>
    <property type="molecule type" value="Genomic_DNA"/>
</dbReference>
<evidence type="ECO:0000256" key="2">
    <source>
        <dbReference type="ARBA" id="ARBA00022679"/>
    </source>
</evidence>
<dbReference type="GO" id="GO:0046872">
    <property type="term" value="F:metal ion binding"/>
    <property type="evidence" value="ECO:0007669"/>
    <property type="project" value="UniProtKB-KW"/>
</dbReference>
<evidence type="ECO:0000313" key="4">
    <source>
        <dbReference type="EMBL" id="KXO17741.1"/>
    </source>
</evidence>
<dbReference type="InterPro" id="IPR002495">
    <property type="entry name" value="Glyco_trans_8"/>
</dbReference>